<comment type="function">
    <text evidence="1">Intake of glucose and galactose.</text>
</comment>
<evidence type="ECO:0000313" key="12">
    <source>
        <dbReference type="EMBL" id="TWI66497.1"/>
    </source>
</evidence>
<feature type="transmembrane region" description="Helical" evidence="11">
    <location>
        <begin position="399"/>
        <end position="418"/>
    </location>
</feature>
<keyword evidence="6" id="KW-0997">Cell inner membrane</keyword>
<keyword evidence="10 11" id="KW-0472">Membrane</keyword>
<feature type="transmembrane region" description="Helical" evidence="11">
    <location>
        <begin position="206"/>
        <end position="227"/>
    </location>
</feature>
<feature type="transmembrane region" description="Helical" evidence="11">
    <location>
        <begin position="375"/>
        <end position="393"/>
    </location>
</feature>
<feature type="transmembrane region" description="Helical" evidence="11">
    <location>
        <begin position="115"/>
        <end position="141"/>
    </location>
</feature>
<dbReference type="Proteomes" id="UP000318431">
    <property type="component" value="Unassembled WGS sequence"/>
</dbReference>
<gene>
    <name evidence="12" type="ORF">IP91_02314</name>
</gene>
<accession>A0A562RBR9</accession>
<dbReference type="AlphaFoldDB" id="A0A562RBR9"/>
<organism evidence="12 13">
    <name type="scientific">Pseudoduganella lurida</name>
    <dbReference type="NCBI Taxonomy" id="1036180"/>
    <lineage>
        <taxon>Bacteria</taxon>
        <taxon>Pseudomonadati</taxon>
        <taxon>Pseudomonadota</taxon>
        <taxon>Betaproteobacteria</taxon>
        <taxon>Burkholderiales</taxon>
        <taxon>Oxalobacteraceae</taxon>
        <taxon>Telluria group</taxon>
        <taxon>Pseudoduganella</taxon>
    </lineage>
</organism>
<feature type="transmembrane region" description="Helical" evidence="11">
    <location>
        <begin position="58"/>
        <end position="78"/>
    </location>
</feature>
<feature type="transmembrane region" description="Helical" evidence="11">
    <location>
        <begin position="153"/>
        <end position="174"/>
    </location>
</feature>
<keyword evidence="8 11" id="KW-0812">Transmembrane</keyword>
<feature type="transmembrane region" description="Helical" evidence="11">
    <location>
        <begin position="90"/>
        <end position="109"/>
    </location>
</feature>
<dbReference type="GO" id="GO:0055056">
    <property type="term" value="F:D-glucose transmembrane transporter activity"/>
    <property type="evidence" value="ECO:0007669"/>
    <property type="project" value="InterPro"/>
</dbReference>
<feature type="transmembrane region" description="Helical" evidence="11">
    <location>
        <begin position="21"/>
        <end position="38"/>
    </location>
</feature>
<dbReference type="CDD" id="cd17394">
    <property type="entry name" value="MFS_FucP_like"/>
    <property type="match status" value="1"/>
</dbReference>
<feature type="transmembrane region" description="Helical" evidence="11">
    <location>
        <begin position="340"/>
        <end position="363"/>
    </location>
</feature>
<dbReference type="OrthoDB" id="9795150at2"/>
<evidence type="ECO:0000256" key="10">
    <source>
        <dbReference type="ARBA" id="ARBA00023136"/>
    </source>
</evidence>
<evidence type="ECO:0000256" key="6">
    <source>
        <dbReference type="ARBA" id="ARBA00022519"/>
    </source>
</evidence>
<dbReference type="NCBIfam" id="TIGR01272">
    <property type="entry name" value="gluP"/>
    <property type="match status" value="1"/>
</dbReference>
<evidence type="ECO:0000256" key="8">
    <source>
        <dbReference type="ARBA" id="ARBA00022692"/>
    </source>
</evidence>
<dbReference type="Pfam" id="PF07690">
    <property type="entry name" value="MFS_1"/>
    <property type="match status" value="1"/>
</dbReference>
<dbReference type="EMBL" id="VLLB01000003">
    <property type="protein sequence ID" value="TWI66497.1"/>
    <property type="molecule type" value="Genomic_DNA"/>
</dbReference>
<evidence type="ECO:0000256" key="4">
    <source>
        <dbReference type="ARBA" id="ARBA00022448"/>
    </source>
</evidence>
<evidence type="ECO:0000256" key="5">
    <source>
        <dbReference type="ARBA" id="ARBA00022475"/>
    </source>
</evidence>
<evidence type="ECO:0000256" key="2">
    <source>
        <dbReference type="ARBA" id="ARBA00004429"/>
    </source>
</evidence>
<dbReference type="GO" id="GO:0005886">
    <property type="term" value="C:plasma membrane"/>
    <property type="evidence" value="ECO:0007669"/>
    <property type="project" value="UniProtKB-SubCell"/>
</dbReference>
<dbReference type="PANTHER" id="PTHR43702:SF3">
    <property type="entry name" value="PROTEIN TSGA"/>
    <property type="match status" value="1"/>
</dbReference>
<comment type="similarity">
    <text evidence="3">Belongs to the major facilitator superfamily. FHS transporter (TC 2.A.1.7) family.</text>
</comment>
<evidence type="ECO:0000256" key="11">
    <source>
        <dbReference type="SAM" id="Phobius"/>
    </source>
</evidence>
<dbReference type="Gene3D" id="1.20.1250.20">
    <property type="entry name" value="MFS general substrate transporter like domains"/>
    <property type="match status" value="2"/>
</dbReference>
<feature type="transmembrane region" description="Helical" evidence="11">
    <location>
        <begin position="248"/>
        <end position="270"/>
    </location>
</feature>
<reference evidence="12 13" key="1">
    <citation type="journal article" date="2015" name="Stand. Genomic Sci.">
        <title>Genomic Encyclopedia of Bacterial and Archaeal Type Strains, Phase III: the genomes of soil and plant-associated and newly described type strains.</title>
        <authorList>
            <person name="Whitman W.B."/>
            <person name="Woyke T."/>
            <person name="Klenk H.P."/>
            <person name="Zhou Y."/>
            <person name="Lilburn T.G."/>
            <person name="Beck B.J."/>
            <person name="De Vos P."/>
            <person name="Vandamme P."/>
            <person name="Eisen J.A."/>
            <person name="Garrity G."/>
            <person name="Hugenholtz P."/>
            <person name="Kyrpides N.C."/>
        </authorList>
    </citation>
    <scope>NUCLEOTIDE SEQUENCE [LARGE SCALE GENOMIC DNA]</scope>
    <source>
        <strain evidence="12 13">CGMCC 1.10822</strain>
    </source>
</reference>
<dbReference type="InterPro" id="IPR050375">
    <property type="entry name" value="MFS_TsgA-like"/>
</dbReference>
<evidence type="ECO:0000256" key="9">
    <source>
        <dbReference type="ARBA" id="ARBA00022989"/>
    </source>
</evidence>
<dbReference type="InterPro" id="IPR036259">
    <property type="entry name" value="MFS_trans_sf"/>
</dbReference>
<name>A0A562RBR9_9BURK</name>
<keyword evidence="7" id="KW-0762">Sugar transport</keyword>
<comment type="caution">
    <text evidence="12">The sequence shown here is derived from an EMBL/GenBank/DDBJ whole genome shotgun (WGS) entry which is preliminary data.</text>
</comment>
<dbReference type="SUPFAM" id="SSF103473">
    <property type="entry name" value="MFS general substrate transporter"/>
    <property type="match status" value="1"/>
</dbReference>
<evidence type="ECO:0000313" key="13">
    <source>
        <dbReference type="Proteomes" id="UP000318431"/>
    </source>
</evidence>
<comment type="subcellular location">
    <subcellularLocation>
        <location evidence="2">Cell inner membrane</location>
        <topology evidence="2">Multi-pass membrane protein</topology>
    </subcellularLocation>
</comment>
<evidence type="ECO:0000256" key="3">
    <source>
        <dbReference type="ARBA" id="ARBA00009120"/>
    </source>
</evidence>
<proteinExistence type="inferred from homology"/>
<feature type="transmembrane region" description="Helical" evidence="11">
    <location>
        <begin position="290"/>
        <end position="308"/>
    </location>
</feature>
<evidence type="ECO:0000256" key="7">
    <source>
        <dbReference type="ARBA" id="ARBA00022597"/>
    </source>
</evidence>
<keyword evidence="13" id="KW-1185">Reference proteome</keyword>
<dbReference type="PANTHER" id="PTHR43702">
    <property type="entry name" value="L-FUCOSE-PROTON SYMPORTER"/>
    <property type="match status" value="1"/>
</dbReference>
<keyword evidence="5" id="KW-1003">Cell membrane</keyword>
<sequence>MAQMAPAALAPQGSAPAQPQQTFPLVVITVLFFMWGLLTSLNDVLIPHLKSVYTLNYVQAMLVQLCFFGAYFIVSLPAGALIRRIGYQRGAVAGLVVAAAGCALFYPAATHGYGLFLFAFFVLAAGITVLQVAANPFVTVLGPPATASSRLTLTQAFNSLGTTIAPALGGLLILQGMPAAVDAARLAGDALARYRLQEAAAVQGPYLALAATLLVLAVLFALVRLPVIGQSGAVPQAGRTAILAHRHLVLGTVGIFLYVGGEVAIGSFLINFIGEPQIAGLDHGAAANYVSYYWGGAMIGRFVGFAVMRRVSPGKALACNAAASIVLLLVAIFGSGAVAMWALIAVGLFNSIMFPTIFSMALYRLGAQTGQASGILCMAIVGGAIVPFVQGALADAVGLQWSFVVPAACYVFILYFGIRYARLYVDNQDIDHQDIASQQ</sequence>
<keyword evidence="9 11" id="KW-1133">Transmembrane helix</keyword>
<evidence type="ECO:0000256" key="1">
    <source>
        <dbReference type="ARBA" id="ARBA00003321"/>
    </source>
</evidence>
<keyword evidence="4" id="KW-0813">Transport</keyword>
<dbReference type="InterPro" id="IPR005964">
    <property type="entry name" value="Glc/Gal_transptr_bac"/>
</dbReference>
<dbReference type="InterPro" id="IPR011701">
    <property type="entry name" value="MFS"/>
</dbReference>
<protein>
    <submittedName>
        <fullName evidence="12">FHS family L-fucose permease-like MFS transporter</fullName>
    </submittedName>
</protein>
<dbReference type="GO" id="GO:0005354">
    <property type="term" value="F:galactose transmembrane transporter activity"/>
    <property type="evidence" value="ECO:0007669"/>
    <property type="project" value="InterPro"/>
</dbReference>
<dbReference type="GO" id="GO:1904659">
    <property type="term" value="P:D-glucose transmembrane transport"/>
    <property type="evidence" value="ECO:0007669"/>
    <property type="project" value="InterPro"/>
</dbReference>
<feature type="transmembrane region" description="Helical" evidence="11">
    <location>
        <begin position="315"/>
        <end position="334"/>
    </location>
</feature>